<dbReference type="Pfam" id="PF01978">
    <property type="entry name" value="TrmB"/>
    <property type="match status" value="1"/>
</dbReference>
<dbReference type="InterPro" id="IPR051797">
    <property type="entry name" value="TrmB-like"/>
</dbReference>
<dbReference type="STRING" id="1802424.A2480_00580"/>
<evidence type="ECO:0000313" key="2">
    <source>
        <dbReference type="EMBL" id="OGM00614.1"/>
    </source>
</evidence>
<sequence length="270" mass="30238">MLWAASGFLRLIYVQDMEDRLVGELVSVGLGAKEARVYLAALKFGPATAQDIAVKSLVNRPTTYTMIESLTKRGLMSQVQKGKKRFFVANKPGRLVAHLEQQERNIRDQRIKLSSSLENLFKNFGPTKQSQVEVFEDLSSLTHHQNDLLLEAAKVREVVTITSVDSKENAGARVSMEPIWRRLYDSGVLVRCLYAGSEDRPLHGTVTGPRWESKNVDKKKFPLEGEITICGDIVTMLSGEDSVFGLSIRNRSMANLLRQVFNLVWLGVGE</sequence>
<dbReference type="InterPro" id="IPR002831">
    <property type="entry name" value="Tscrpt_reg_TrmB_N"/>
</dbReference>
<name>A0A1F7WCQ5_9BACT</name>
<dbReference type="PANTHER" id="PTHR34293">
    <property type="entry name" value="HTH-TYPE TRANSCRIPTIONAL REGULATOR TRMBL2"/>
    <property type="match status" value="1"/>
</dbReference>
<dbReference type="InterPro" id="IPR036390">
    <property type="entry name" value="WH_DNA-bd_sf"/>
</dbReference>
<dbReference type="PANTHER" id="PTHR34293:SF1">
    <property type="entry name" value="HTH-TYPE TRANSCRIPTIONAL REGULATOR TRMBL2"/>
    <property type="match status" value="1"/>
</dbReference>
<organism evidence="2 3">
    <name type="scientific">Candidatus Uhrbacteria bacterium RIFOXYC2_FULL_47_19</name>
    <dbReference type="NCBI Taxonomy" id="1802424"/>
    <lineage>
        <taxon>Bacteria</taxon>
        <taxon>Candidatus Uhriibacteriota</taxon>
    </lineage>
</organism>
<protein>
    <recommendedName>
        <fullName evidence="1">Transcription regulator TrmB N-terminal domain-containing protein</fullName>
    </recommendedName>
</protein>
<dbReference type="SUPFAM" id="SSF46785">
    <property type="entry name" value="Winged helix' DNA-binding domain"/>
    <property type="match status" value="1"/>
</dbReference>
<dbReference type="AlphaFoldDB" id="A0A1F7WCQ5"/>
<evidence type="ECO:0000259" key="1">
    <source>
        <dbReference type="Pfam" id="PF01978"/>
    </source>
</evidence>
<gene>
    <name evidence="2" type="ORF">A2480_00580</name>
</gene>
<dbReference type="EMBL" id="MGFG01000028">
    <property type="protein sequence ID" value="OGM00614.1"/>
    <property type="molecule type" value="Genomic_DNA"/>
</dbReference>
<dbReference type="Gene3D" id="1.10.10.10">
    <property type="entry name" value="Winged helix-like DNA-binding domain superfamily/Winged helix DNA-binding domain"/>
    <property type="match status" value="1"/>
</dbReference>
<dbReference type="Proteomes" id="UP000176988">
    <property type="component" value="Unassembled WGS sequence"/>
</dbReference>
<dbReference type="InterPro" id="IPR036388">
    <property type="entry name" value="WH-like_DNA-bd_sf"/>
</dbReference>
<comment type="caution">
    <text evidence="2">The sequence shown here is derived from an EMBL/GenBank/DDBJ whole genome shotgun (WGS) entry which is preliminary data.</text>
</comment>
<feature type="domain" description="Transcription regulator TrmB N-terminal" evidence="1">
    <location>
        <begin position="27"/>
        <end position="89"/>
    </location>
</feature>
<reference evidence="2 3" key="1">
    <citation type="journal article" date="2016" name="Nat. Commun.">
        <title>Thousands of microbial genomes shed light on interconnected biogeochemical processes in an aquifer system.</title>
        <authorList>
            <person name="Anantharaman K."/>
            <person name="Brown C.T."/>
            <person name="Hug L.A."/>
            <person name="Sharon I."/>
            <person name="Castelle C.J."/>
            <person name="Probst A.J."/>
            <person name="Thomas B.C."/>
            <person name="Singh A."/>
            <person name="Wilkins M.J."/>
            <person name="Karaoz U."/>
            <person name="Brodie E.L."/>
            <person name="Williams K.H."/>
            <person name="Hubbard S.S."/>
            <person name="Banfield J.F."/>
        </authorList>
    </citation>
    <scope>NUCLEOTIDE SEQUENCE [LARGE SCALE GENOMIC DNA]</scope>
</reference>
<proteinExistence type="predicted"/>
<accession>A0A1F7WCQ5</accession>
<evidence type="ECO:0000313" key="3">
    <source>
        <dbReference type="Proteomes" id="UP000176988"/>
    </source>
</evidence>